<evidence type="ECO:0008006" key="6">
    <source>
        <dbReference type="Google" id="ProtNLM"/>
    </source>
</evidence>
<evidence type="ECO:0000256" key="2">
    <source>
        <dbReference type="ARBA" id="ARBA00022737"/>
    </source>
</evidence>
<feature type="repeat" description="PPR" evidence="3">
    <location>
        <begin position="234"/>
        <end position="268"/>
    </location>
</feature>
<proteinExistence type="inferred from homology"/>
<gene>
    <name evidence="4" type="ORF">GSCOC_T00021441001</name>
</gene>
<dbReference type="NCBIfam" id="TIGR00756">
    <property type="entry name" value="PPR"/>
    <property type="match status" value="4"/>
</dbReference>
<dbReference type="PhylomeDB" id="A0A068UBZ1"/>
<dbReference type="Gene3D" id="1.25.40.10">
    <property type="entry name" value="Tetratricopeptide repeat domain"/>
    <property type="match status" value="3"/>
</dbReference>
<keyword evidence="5" id="KW-1185">Reference proteome</keyword>
<dbReference type="AlphaFoldDB" id="A0A068UBZ1"/>
<name>A0A068UBZ1_COFCA</name>
<accession>A0A068UBZ1</accession>
<organism evidence="4 5">
    <name type="scientific">Coffea canephora</name>
    <name type="common">Robusta coffee</name>
    <dbReference type="NCBI Taxonomy" id="49390"/>
    <lineage>
        <taxon>Eukaryota</taxon>
        <taxon>Viridiplantae</taxon>
        <taxon>Streptophyta</taxon>
        <taxon>Embryophyta</taxon>
        <taxon>Tracheophyta</taxon>
        <taxon>Spermatophyta</taxon>
        <taxon>Magnoliopsida</taxon>
        <taxon>eudicotyledons</taxon>
        <taxon>Gunneridae</taxon>
        <taxon>Pentapetalae</taxon>
        <taxon>asterids</taxon>
        <taxon>lamiids</taxon>
        <taxon>Gentianales</taxon>
        <taxon>Rubiaceae</taxon>
        <taxon>Ixoroideae</taxon>
        <taxon>Gardenieae complex</taxon>
        <taxon>Bertiereae - Coffeeae clade</taxon>
        <taxon>Coffeeae</taxon>
        <taxon>Coffea</taxon>
    </lineage>
</organism>
<dbReference type="Gramene" id="CDP06080">
    <property type="protein sequence ID" value="CDP06080"/>
    <property type="gene ID" value="GSCOC_T00021441001"/>
</dbReference>
<dbReference type="InterPro" id="IPR011990">
    <property type="entry name" value="TPR-like_helical_dom_sf"/>
</dbReference>
<evidence type="ECO:0000313" key="5">
    <source>
        <dbReference type="Proteomes" id="UP000295252"/>
    </source>
</evidence>
<evidence type="ECO:0000256" key="1">
    <source>
        <dbReference type="ARBA" id="ARBA00007626"/>
    </source>
</evidence>
<comment type="similarity">
    <text evidence="1">Belongs to the PPR family. P subfamily.</text>
</comment>
<feature type="repeat" description="PPR" evidence="3">
    <location>
        <begin position="339"/>
        <end position="373"/>
    </location>
</feature>
<dbReference type="Pfam" id="PF13041">
    <property type="entry name" value="PPR_2"/>
    <property type="match status" value="1"/>
</dbReference>
<dbReference type="PANTHER" id="PTHR46128">
    <property type="entry name" value="MITOCHONDRIAL GROUP I INTRON SPLICING FACTOR CCM1"/>
    <property type="match status" value="1"/>
</dbReference>
<feature type="repeat" description="PPR" evidence="3">
    <location>
        <begin position="269"/>
        <end position="303"/>
    </location>
</feature>
<reference evidence="5" key="1">
    <citation type="journal article" date="2014" name="Science">
        <title>The coffee genome provides insight into the convergent evolution of caffeine biosynthesis.</title>
        <authorList>
            <person name="Denoeud F."/>
            <person name="Carretero-Paulet L."/>
            <person name="Dereeper A."/>
            <person name="Droc G."/>
            <person name="Guyot R."/>
            <person name="Pietrella M."/>
            <person name="Zheng C."/>
            <person name="Alberti A."/>
            <person name="Anthony F."/>
            <person name="Aprea G."/>
            <person name="Aury J.M."/>
            <person name="Bento P."/>
            <person name="Bernard M."/>
            <person name="Bocs S."/>
            <person name="Campa C."/>
            <person name="Cenci A."/>
            <person name="Combes M.C."/>
            <person name="Crouzillat D."/>
            <person name="Da Silva C."/>
            <person name="Daddiego L."/>
            <person name="De Bellis F."/>
            <person name="Dussert S."/>
            <person name="Garsmeur O."/>
            <person name="Gayraud T."/>
            <person name="Guignon V."/>
            <person name="Jahn K."/>
            <person name="Jamilloux V."/>
            <person name="Joet T."/>
            <person name="Labadie K."/>
            <person name="Lan T."/>
            <person name="Leclercq J."/>
            <person name="Lepelley M."/>
            <person name="Leroy T."/>
            <person name="Li L.T."/>
            <person name="Librado P."/>
            <person name="Lopez L."/>
            <person name="Munoz A."/>
            <person name="Noel B."/>
            <person name="Pallavicini A."/>
            <person name="Perrotta G."/>
            <person name="Poncet V."/>
            <person name="Pot D."/>
            <person name="Priyono X."/>
            <person name="Rigoreau M."/>
            <person name="Rouard M."/>
            <person name="Rozas J."/>
            <person name="Tranchant-Dubreuil C."/>
            <person name="VanBuren R."/>
            <person name="Zhang Q."/>
            <person name="Andrade A.C."/>
            <person name="Argout X."/>
            <person name="Bertrand B."/>
            <person name="de Kochko A."/>
            <person name="Graziosi G."/>
            <person name="Henry R.J."/>
            <person name="Jayarama X."/>
            <person name="Ming R."/>
            <person name="Nagai C."/>
            <person name="Rounsley S."/>
            <person name="Sankoff D."/>
            <person name="Giuliano G."/>
            <person name="Albert V.A."/>
            <person name="Wincker P."/>
            <person name="Lashermes P."/>
        </authorList>
    </citation>
    <scope>NUCLEOTIDE SEQUENCE [LARGE SCALE GENOMIC DNA]</scope>
    <source>
        <strain evidence="5">cv. DH200-94</strain>
    </source>
</reference>
<dbReference type="Proteomes" id="UP000295252">
    <property type="component" value="Chromosome VII"/>
</dbReference>
<protein>
    <recommendedName>
        <fullName evidence="6">Pentacotripeptide-repeat region of PRORP domain-containing protein</fullName>
    </recommendedName>
</protein>
<evidence type="ECO:0000256" key="3">
    <source>
        <dbReference type="PROSITE-ProRule" id="PRU00708"/>
    </source>
</evidence>
<keyword evidence="2" id="KW-0677">Repeat</keyword>
<dbReference type="InterPro" id="IPR050872">
    <property type="entry name" value="PPR_P_subfamily"/>
</dbReference>
<dbReference type="PANTHER" id="PTHR46128:SF211">
    <property type="entry name" value="PENTACOTRIPEPTIDE-REPEAT REGION OF PRORP DOMAIN-CONTAINING PROTEIN"/>
    <property type="match status" value="1"/>
</dbReference>
<feature type="repeat" description="PPR" evidence="3">
    <location>
        <begin position="304"/>
        <end position="338"/>
    </location>
</feature>
<dbReference type="OMA" id="QGFVPKM"/>
<feature type="repeat" description="PPR" evidence="3">
    <location>
        <begin position="199"/>
        <end position="233"/>
    </location>
</feature>
<dbReference type="PROSITE" id="PS51375">
    <property type="entry name" value="PPR"/>
    <property type="match status" value="5"/>
</dbReference>
<dbReference type="InterPro" id="IPR002885">
    <property type="entry name" value="PPR_rpt"/>
</dbReference>
<sequence length="403" mass="45983">MISRSLLVKNAKFRLAIFKSSLFYQSLLQRSNFLTSSHPFSPSQESHIPNLANHKDWLSPNETIKIFQSLKDPNFTLPLFNQISQRKDYNPNEALYSTVINKLALAKDFDAIEALMEKIKLERKCRLSEEFFVNVMKIYGNLGGRINSAIKTLFDMPSYKSWPTVKSFNFVLNLLVSAKQFEVIHEVYMGASRLGIEIDACSLNIMIKGLCQCGKIDAAFAVLDEFPKQNFRPSVRTFSTIMHGLCDRGRPDDAFGLLDRMERDGIEPDAITFNILISGLKKSGRVEEGITLYDRMMIKGCDPNPGTYQEVLYCLLDAKRFVEAKDFMCRMIQKGVNPSFESYKLVIQGFCNENLVGDVEWALKQMTRQGFVPKMGMWKRIVQCLVSGRIEPTIFPYEEIVGS</sequence>
<dbReference type="Pfam" id="PF12854">
    <property type="entry name" value="PPR_1"/>
    <property type="match status" value="1"/>
</dbReference>
<dbReference type="OrthoDB" id="185373at2759"/>
<dbReference type="Pfam" id="PF01535">
    <property type="entry name" value="PPR"/>
    <property type="match status" value="1"/>
</dbReference>
<evidence type="ECO:0000313" key="4">
    <source>
        <dbReference type="EMBL" id="CDP06080.1"/>
    </source>
</evidence>
<dbReference type="EMBL" id="HG739103">
    <property type="protein sequence ID" value="CDP06080.1"/>
    <property type="molecule type" value="Genomic_DNA"/>
</dbReference>
<dbReference type="InParanoid" id="A0A068UBZ1"/>